<keyword evidence="11 18" id="KW-0479">Metal-binding</keyword>
<comment type="similarity">
    <text evidence="6 18">Belongs to the sugar phosphate cyclases superfamily. Dehydroquinate synthase family.</text>
</comment>
<feature type="binding site" evidence="18">
    <location>
        <position position="188"/>
    </location>
    <ligand>
        <name>Zn(2+)</name>
        <dbReference type="ChEBI" id="CHEBI:29105"/>
    </ligand>
</feature>
<evidence type="ECO:0000313" key="21">
    <source>
        <dbReference type="EMBL" id="GLS21928.1"/>
    </source>
</evidence>
<dbReference type="Pfam" id="PF01761">
    <property type="entry name" value="DHQ_synthase"/>
    <property type="match status" value="1"/>
</dbReference>
<comment type="function">
    <text evidence="3 18">Catalyzes the conversion of 3-deoxy-D-arabino-heptulosonate 7-phosphate (DAHP) to dehydroquinate (DHQ).</text>
</comment>
<feature type="binding site" evidence="18">
    <location>
        <position position="269"/>
    </location>
    <ligand>
        <name>Zn(2+)</name>
        <dbReference type="ChEBI" id="CHEBI:29105"/>
    </ligand>
</feature>
<organism evidence="21 22">
    <name type="scientific">Labrys miyagiensis</name>
    <dbReference type="NCBI Taxonomy" id="346912"/>
    <lineage>
        <taxon>Bacteria</taxon>
        <taxon>Pseudomonadati</taxon>
        <taxon>Pseudomonadota</taxon>
        <taxon>Alphaproteobacteria</taxon>
        <taxon>Hyphomicrobiales</taxon>
        <taxon>Xanthobacteraceae</taxon>
        <taxon>Labrys</taxon>
    </lineage>
</organism>
<evidence type="ECO:0000256" key="10">
    <source>
        <dbReference type="ARBA" id="ARBA00022605"/>
    </source>
</evidence>
<sequence>MSTPITVPVVLGARSYEILIGPGLLPEAGARIAALAPQARLAIVTDENVAALHLATLTASLDKAGLAHQTIVVKPGEASKSYATFAEVCDGLLATRVERGDFVIAFGGGVIGDLAGFAAAVIRRGMRFIQIPTSLLAQVDSSVGGKTGINSRHGKNLVGAFHQPSLVLADTSVLDTLSKREFRAGYAEVAKYGLINDAPFFLWLERNWRDVMAGGKAREEAIAVSCRSKAGIVARDETETGERALLNLGHTFGHALEALTGYNSKRLVHGEGVSIGMVLAHEFSARLGLCSQEMPSRVAGHLAEAGLPTRIDQVPGGVGTAAELMNAITQDKKVKRGKLTFILTRGLGESFIANDVDPAAVTGFLEEKLADAQKVGA</sequence>
<evidence type="ECO:0000313" key="22">
    <source>
        <dbReference type="Proteomes" id="UP001156882"/>
    </source>
</evidence>
<dbReference type="RefSeq" id="WP_284314917.1">
    <property type="nucleotide sequence ID" value="NZ_BSPC01000054.1"/>
</dbReference>
<evidence type="ECO:0000256" key="15">
    <source>
        <dbReference type="ARBA" id="ARBA00023141"/>
    </source>
</evidence>
<feature type="binding site" evidence="18">
    <location>
        <position position="155"/>
    </location>
    <ligand>
        <name>NAD(+)</name>
        <dbReference type="ChEBI" id="CHEBI:57540"/>
    </ligand>
</feature>
<dbReference type="PANTHER" id="PTHR43622">
    <property type="entry name" value="3-DEHYDROQUINATE SYNTHASE"/>
    <property type="match status" value="1"/>
</dbReference>
<dbReference type="NCBIfam" id="TIGR01357">
    <property type="entry name" value="aroB"/>
    <property type="match status" value="1"/>
</dbReference>
<evidence type="ECO:0000259" key="19">
    <source>
        <dbReference type="Pfam" id="PF01761"/>
    </source>
</evidence>
<dbReference type="SUPFAM" id="SSF56796">
    <property type="entry name" value="Dehydroquinate synthase-like"/>
    <property type="match status" value="1"/>
</dbReference>
<reference evidence="22" key="1">
    <citation type="journal article" date="2019" name="Int. J. Syst. Evol. Microbiol.">
        <title>The Global Catalogue of Microorganisms (GCM) 10K type strain sequencing project: providing services to taxonomists for standard genome sequencing and annotation.</title>
        <authorList>
            <consortium name="The Broad Institute Genomics Platform"/>
            <consortium name="The Broad Institute Genome Sequencing Center for Infectious Disease"/>
            <person name="Wu L."/>
            <person name="Ma J."/>
        </authorList>
    </citation>
    <scope>NUCLEOTIDE SEQUENCE [LARGE SCALE GENOMIC DNA]</scope>
    <source>
        <strain evidence="22">NBRC 101365</strain>
    </source>
</reference>
<evidence type="ECO:0000256" key="3">
    <source>
        <dbReference type="ARBA" id="ARBA00003485"/>
    </source>
</evidence>
<keyword evidence="16 18" id="KW-0456">Lyase</keyword>
<protein>
    <recommendedName>
        <fullName evidence="8 18">3-dehydroquinate synthase</fullName>
        <shortName evidence="18">DHQS</shortName>
        <ecNumber evidence="7 18">4.2.3.4</ecNumber>
    </recommendedName>
</protein>
<dbReference type="Gene3D" id="1.20.1090.10">
    <property type="entry name" value="Dehydroquinate synthase-like - alpha domain"/>
    <property type="match status" value="1"/>
</dbReference>
<evidence type="ECO:0000256" key="5">
    <source>
        <dbReference type="ARBA" id="ARBA00004661"/>
    </source>
</evidence>
<evidence type="ECO:0000256" key="14">
    <source>
        <dbReference type="ARBA" id="ARBA00023027"/>
    </source>
</evidence>
<feature type="binding site" evidence="18">
    <location>
        <begin position="109"/>
        <end position="113"/>
    </location>
    <ligand>
        <name>NAD(+)</name>
        <dbReference type="ChEBI" id="CHEBI:57540"/>
    </ligand>
</feature>
<comment type="pathway">
    <text evidence="5 18">Metabolic intermediate biosynthesis; chorismate biosynthesis; chorismate from D-erythrose 4-phosphate and phosphoenolpyruvate: step 2/7.</text>
</comment>
<accession>A0ABQ6CNL4</accession>
<dbReference type="HAMAP" id="MF_00110">
    <property type="entry name" value="DHQ_synthase"/>
    <property type="match status" value="1"/>
</dbReference>
<evidence type="ECO:0000256" key="1">
    <source>
        <dbReference type="ARBA" id="ARBA00001393"/>
    </source>
</evidence>
<evidence type="ECO:0000256" key="9">
    <source>
        <dbReference type="ARBA" id="ARBA00022490"/>
    </source>
</evidence>
<evidence type="ECO:0000256" key="2">
    <source>
        <dbReference type="ARBA" id="ARBA00001911"/>
    </source>
</evidence>
<dbReference type="Pfam" id="PF24621">
    <property type="entry name" value="DHQS_C"/>
    <property type="match status" value="1"/>
</dbReference>
<dbReference type="PANTHER" id="PTHR43622:SF7">
    <property type="entry name" value="3-DEHYDROQUINATE SYNTHASE, CHLOROPLASTIC"/>
    <property type="match status" value="1"/>
</dbReference>
<evidence type="ECO:0000256" key="4">
    <source>
        <dbReference type="ARBA" id="ARBA00004496"/>
    </source>
</evidence>
<dbReference type="Proteomes" id="UP001156882">
    <property type="component" value="Unassembled WGS sequence"/>
</dbReference>
<evidence type="ECO:0000256" key="12">
    <source>
        <dbReference type="ARBA" id="ARBA00022741"/>
    </source>
</evidence>
<dbReference type="CDD" id="cd08195">
    <property type="entry name" value="DHQS"/>
    <property type="match status" value="1"/>
</dbReference>
<gene>
    <name evidence="18 21" type="primary">aroB</name>
    <name evidence="21" type="ORF">GCM10007874_49450</name>
</gene>
<evidence type="ECO:0000256" key="17">
    <source>
        <dbReference type="ARBA" id="ARBA00023285"/>
    </source>
</evidence>
<comment type="subcellular location">
    <subcellularLocation>
        <location evidence="4 18">Cytoplasm</location>
    </subcellularLocation>
</comment>
<keyword evidence="14 18" id="KW-0520">NAD</keyword>
<keyword evidence="22" id="KW-1185">Reference proteome</keyword>
<evidence type="ECO:0000256" key="7">
    <source>
        <dbReference type="ARBA" id="ARBA00013031"/>
    </source>
</evidence>
<evidence type="ECO:0000256" key="11">
    <source>
        <dbReference type="ARBA" id="ARBA00022723"/>
    </source>
</evidence>
<keyword evidence="12 18" id="KW-0547">Nucleotide-binding</keyword>
<evidence type="ECO:0000259" key="20">
    <source>
        <dbReference type="Pfam" id="PF24621"/>
    </source>
</evidence>
<feature type="binding site" evidence="18">
    <location>
        <position position="250"/>
    </location>
    <ligand>
        <name>Zn(2+)</name>
        <dbReference type="ChEBI" id="CHEBI:29105"/>
    </ligand>
</feature>
<keyword evidence="13 18" id="KW-0862">Zinc</keyword>
<dbReference type="InterPro" id="IPR050071">
    <property type="entry name" value="Dehydroquinate_synthase"/>
</dbReference>
<comment type="cofactor">
    <cofactor evidence="18">
        <name>Co(2+)</name>
        <dbReference type="ChEBI" id="CHEBI:48828"/>
    </cofactor>
    <cofactor evidence="18">
        <name>Zn(2+)</name>
        <dbReference type="ChEBI" id="CHEBI:29105"/>
    </cofactor>
    <text evidence="18">Binds 1 divalent metal cation per subunit. Can use either Co(2+) or Zn(2+).</text>
</comment>
<feature type="domain" description="3-dehydroquinate synthase C-terminal" evidence="20">
    <location>
        <begin position="185"/>
        <end position="334"/>
    </location>
</feature>
<evidence type="ECO:0000256" key="8">
    <source>
        <dbReference type="ARBA" id="ARBA00017684"/>
    </source>
</evidence>
<comment type="caution">
    <text evidence="18">Lacks conserved residue(s) required for the propagation of feature annotation.</text>
</comment>
<name>A0ABQ6CNL4_9HYPH</name>
<feature type="binding site" evidence="18">
    <location>
        <position position="146"/>
    </location>
    <ligand>
        <name>NAD(+)</name>
        <dbReference type="ChEBI" id="CHEBI:57540"/>
    </ligand>
</feature>
<dbReference type="EMBL" id="BSPC01000054">
    <property type="protein sequence ID" value="GLS21928.1"/>
    <property type="molecule type" value="Genomic_DNA"/>
</dbReference>
<keyword evidence="10 18" id="KW-0028">Amino-acid biosynthesis</keyword>
<dbReference type="InterPro" id="IPR016037">
    <property type="entry name" value="DHQ_synth_AroB"/>
</dbReference>
<keyword evidence="9 18" id="KW-0963">Cytoplasm</keyword>
<evidence type="ECO:0000256" key="18">
    <source>
        <dbReference type="HAMAP-Rule" id="MF_00110"/>
    </source>
</evidence>
<dbReference type="PIRSF" id="PIRSF001455">
    <property type="entry name" value="DHQ_synth"/>
    <property type="match status" value="1"/>
</dbReference>
<dbReference type="InterPro" id="IPR030960">
    <property type="entry name" value="DHQS/DOIS_N"/>
</dbReference>
<dbReference type="Gene3D" id="3.40.50.1970">
    <property type="match status" value="1"/>
</dbReference>
<evidence type="ECO:0000256" key="16">
    <source>
        <dbReference type="ARBA" id="ARBA00023239"/>
    </source>
</evidence>
<keyword evidence="15 18" id="KW-0057">Aromatic amino acid biosynthesis</keyword>
<evidence type="ECO:0000256" key="6">
    <source>
        <dbReference type="ARBA" id="ARBA00005412"/>
    </source>
</evidence>
<evidence type="ECO:0000256" key="13">
    <source>
        <dbReference type="ARBA" id="ARBA00022833"/>
    </source>
</evidence>
<comment type="caution">
    <text evidence="21">The sequence shown here is derived from an EMBL/GenBank/DDBJ whole genome shotgun (WGS) entry which is preliminary data.</text>
</comment>
<proteinExistence type="inferred from homology"/>
<keyword evidence="17 18" id="KW-0170">Cobalt</keyword>
<dbReference type="InterPro" id="IPR056179">
    <property type="entry name" value="DHQS_C"/>
</dbReference>
<feature type="domain" description="3-dehydroquinate synthase N-terminal" evidence="19">
    <location>
        <begin position="71"/>
        <end position="183"/>
    </location>
</feature>
<feature type="binding site" evidence="18">
    <location>
        <begin position="133"/>
        <end position="134"/>
    </location>
    <ligand>
        <name>NAD(+)</name>
        <dbReference type="ChEBI" id="CHEBI:57540"/>
    </ligand>
</feature>
<dbReference type="EC" id="4.2.3.4" evidence="7 18"/>
<dbReference type="InterPro" id="IPR030963">
    <property type="entry name" value="DHQ_synth_fam"/>
</dbReference>
<comment type="cofactor">
    <cofactor evidence="2 18">
        <name>NAD(+)</name>
        <dbReference type="ChEBI" id="CHEBI:57540"/>
    </cofactor>
</comment>
<comment type="catalytic activity">
    <reaction evidence="1 18">
        <text>7-phospho-2-dehydro-3-deoxy-D-arabino-heptonate = 3-dehydroquinate + phosphate</text>
        <dbReference type="Rhea" id="RHEA:21968"/>
        <dbReference type="ChEBI" id="CHEBI:32364"/>
        <dbReference type="ChEBI" id="CHEBI:43474"/>
        <dbReference type="ChEBI" id="CHEBI:58394"/>
        <dbReference type="EC" id="4.2.3.4"/>
    </reaction>
</comment>